<reference evidence="3 4" key="1">
    <citation type="submission" date="2018-06" db="EMBL/GenBank/DDBJ databases">
        <title>The Genome of Cuscuta australis (Dodder) Provides Insight into the Evolution of Plant Parasitism.</title>
        <authorList>
            <person name="Liu H."/>
        </authorList>
    </citation>
    <scope>NUCLEOTIDE SEQUENCE [LARGE SCALE GENOMIC DNA]</scope>
    <source>
        <strain evidence="4">cv. Yunnan</strain>
        <tissue evidence="3">Vines</tissue>
    </source>
</reference>
<dbReference type="AlphaFoldDB" id="A0A328DTU3"/>
<organism evidence="3 4">
    <name type="scientific">Cuscuta australis</name>
    <dbReference type="NCBI Taxonomy" id="267555"/>
    <lineage>
        <taxon>Eukaryota</taxon>
        <taxon>Viridiplantae</taxon>
        <taxon>Streptophyta</taxon>
        <taxon>Embryophyta</taxon>
        <taxon>Tracheophyta</taxon>
        <taxon>Spermatophyta</taxon>
        <taxon>Magnoliopsida</taxon>
        <taxon>eudicotyledons</taxon>
        <taxon>Gunneridae</taxon>
        <taxon>Pentapetalae</taxon>
        <taxon>asterids</taxon>
        <taxon>lamiids</taxon>
        <taxon>Solanales</taxon>
        <taxon>Convolvulaceae</taxon>
        <taxon>Cuscuteae</taxon>
        <taxon>Cuscuta</taxon>
        <taxon>Cuscuta subgen. Grammica</taxon>
        <taxon>Cuscuta sect. Cleistogrammica</taxon>
    </lineage>
</organism>
<sequence>MRHWYVLYLGANPPLEVVKGYINRIWKEFPIKEIFLLKEGQCIVSFKKVEDMDSVLRRKCYYFDNKPILIQKWYPGVEINLENLDDVPIWIQFPDLDMRFWSLSGLSKLVGKPIKRDRPTANKTKYAYSRIQVEVKVQQEFPQLITCVDDEVIVHTQRNIYEWFLCICSHCGKLDHMQENCRISDGRANNVRKKLVWKPKSAAEGKNPIIVNETKKEINEEGKKGKDESSDPEEEGFIEVNGKKVANRKLETDEGDPMAALKKVLEKSPYHGHYPFLT</sequence>
<dbReference type="Pfam" id="PF14111">
    <property type="entry name" value="DUF4283"/>
    <property type="match status" value="1"/>
</dbReference>
<name>A0A328DTU3_9ASTE</name>
<accession>A0A328DTU3</accession>
<feature type="domain" description="DUF4283" evidence="2">
    <location>
        <begin position="7"/>
        <end position="78"/>
    </location>
</feature>
<comment type="caution">
    <text evidence="3">The sequence shown here is derived from an EMBL/GenBank/DDBJ whole genome shotgun (WGS) entry which is preliminary data.</text>
</comment>
<dbReference type="PANTHER" id="PTHR31286">
    <property type="entry name" value="GLYCINE-RICH CELL WALL STRUCTURAL PROTEIN 1.8-LIKE"/>
    <property type="match status" value="1"/>
</dbReference>
<evidence type="ECO:0000313" key="3">
    <source>
        <dbReference type="EMBL" id="RAL47473.1"/>
    </source>
</evidence>
<proteinExistence type="predicted"/>
<dbReference type="PANTHER" id="PTHR31286:SF165">
    <property type="entry name" value="DUF4283 DOMAIN-CONTAINING PROTEIN"/>
    <property type="match status" value="1"/>
</dbReference>
<evidence type="ECO:0000256" key="1">
    <source>
        <dbReference type="SAM" id="MobiDB-lite"/>
    </source>
</evidence>
<evidence type="ECO:0000313" key="4">
    <source>
        <dbReference type="Proteomes" id="UP000249390"/>
    </source>
</evidence>
<gene>
    <name evidence="3" type="ORF">DM860_011211</name>
</gene>
<keyword evidence="4" id="KW-1185">Reference proteome</keyword>
<feature type="compositionally biased region" description="Basic and acidic residues" evidence="1">
    <location>
        <begin position="213"/>
        <end position="229"/>
    </location>
</feature>
<dbReference type="EMBL" id="NQVE01000114">
    <property type="protein sequence ID" value="RAL47473.1"/>
    <property type="molecule type" value="Genomic_DNA"/>
</dbReference>
<dbReference type="InterPro" id="IPR040256">
    <property type="entry name" value="At4g02000-like"/>
</dbReference>
<dbReference type="Proteomes" id="UP000249390">
    <property type="component" value="Unassembled WGS sequence"/>
</dbReference>
<evidence type="ECO:0000259" key="2">
    <source>
        <dbReference type="Pfam" id="PF14111"/>
    </source>
</evidence>
<feature type="region of interest" description="Disordered" evidence="1">
    <location>
        <begin position="213"/>
        <end position="257"/>
    </location>
</feature>
<protein>
    <recommendedName>
        <fullName evidence="2">DUF4283 domain-containing protein</fullName>
    </recommendedName>
</protein>
<dbReference type="InterPro" id="IPR025558">
    <property type="entry name" value="DUF4283"/>
</dbReference>